<name>A9FY54_SORC5</name>
<feature type="domain" description="DUF1595" evidence="6">
    <location>
        <begin position="151"/>
        <end position="210"/>
    </location>
</feature>
<dbReference type="InterPro" id="IPR013042">
    <property type="entry name" value="DUF1592"/>
</dbReference>
<dbReference type="STRING" id="448385.sce5421"/>
<dbReference type="KEGG" id="scl:sce5421"/>
<feature type="region of interest" description="Disordered" evidence="1">
    <location>
        <begin position="36"/>
        <end position="62"/>
    </location>
</feature>
<keyword evidence="2" id="KW-0732">Signal</keyword>
<dbReference type="HOGENOM" id="CLU_007458_1_0_7"/>
<dbReference type="Pfam" id="PF07637">
    <property type="entry name" value="PSD5"/>
    <property type="match status" value="1"/>
</dbReference>
<keyword evidence="8" id="KW-1185">Reference proteome</keyword>
<evidence type="ECO:0000259" key="4">
    <source>
        <dbReference type="Pfam" id="PF07627"/>
    </source>
</evidence>
<evidence type="ECO:0000259" key="6">
    <source>
        <dbReference type="Pfam" id="PF07637"/>
    </source>
</evidence>
<feature type="domain" description="DUF1592" evidence="5">
    <location>
        <begin position="222"/>
        <end position="353"/>
    </location>
</feature>
<dbReference type="PROSITE" id="PS51257">
    <property type="entry name" value="PROKAR_LIPOPROTEIN"/>
    <property type="match status" value="1"/>
</dbReference>
<reference evidence="7 8" key="1">
    <citation type="journal article" date="2007" name="Nat. Biotechnol.">
        <title>Complete genome sequence of the myxobacterium Sorangium cellulosum.</title>
        <authorList>
            <person name="Schneiker S."/>
            <person name="Perlova O."/>
            <person name="Kaiser O."/>
            <person name="Gerth K."/>
            <person name="Alici A."/>
            <person name="Altmeyer M.O."/>
            <person name="Bartels D."/>
            <person name="Bekel T."/>
            <person name="Beyer S."/>
            <person name="Bode E."/>
            <person name="Bode H.B."/>
            <person name="Bolten C.J."/>
            <person name="Choudhuri J.V."/>
            <person name="Doss S."/>
            <person name="Elnakady Y.A."/>
            <person name="Frank B."/>
            <person name="Gaigalat L."/>
            <person name="Goesmann A."/>
            <person name="Groeger C."/>
            <person name="Gross F."/>
            <person name="Jelsbak L."/>
            <person name="Jelsbak L."/>
            <person name="Kalinowski J."/>
            <person name="Kegler C."/>
            <person name="Knauber T."/>
            <person name="Konietzny S."/>
            <person name="Kopp M."/>
            <person name="Krause L."/>
            <person name="Krug D."/>
            <person name="Linke B."/>
            <person name="Mahmud T."/>
            <person name="Martinez-Arias R."/>
            <person name="McHardy A.C."/>
            <person name="Merai M."/>
            <person name="Meyer F."/>
            <person name="Mormann S."/>
            <person name="Munoz-Dorado J."/>
            <person name="Perez J."/>
            <person name="Pradella S."/>
            <person name="Rachid S."/>
            <person name="Raddatz G."/>
            <person name="Rosenau F."/>
            <person name="Rueckert C."/>
            <person name="Sasse F."/>
            <person name="Scharfe M."/>
            <person name="Schuster S.C."/>
            <person name="Suen G."/>
            <person name="Treuner-Lange A."/>
            <person name="Velicer G.J."/>
            <person name="Vorholter F.-J."/>
            <person name="Weissman K.J."/>
            <person name="Welch R.D."/>
            <person name="Wenzel S.C."/>
            <person name="Whitworth D.E."/>
            <person name="Wilhelm S."/>
            <person name="Wittmann C."/>
            <person name="Bloecker H."/>
            <person name="Puehler A."/>
            <person name="Mueller R."/>
        </authorList>
    </citation>
    <scope>NUCLEOTIDE SEQUENCE [LARGE SCALE GENOMIC DNA]</scope>
    <source>
        <strain evidence="8">So ce56</strain>
    </source>
</reference>
<sequence length="564" mass="60280">MRPLKAVPSLGFFAVLSLIVAGCEITIVGDDTGGSGGDGGGVGHGTTVSVGEGPGSGGGDPCFPGVPATSQIPRLLNREYDAAVRDLLGVTALASAGDGPPSTLLAPDFEGDMTGVAWNAYLAVAEQIAAEVIAGPNRSRFVRCDPAASGCLEETIIDFGRKAFRRPLLEEEVQSFLRLTAVEPQGTPDEIAEAILFTFLASPSFILRPELAEEPEGSAVKLSSYEVAARLSFLLWDSVPDDILNAAADAGQLATREQILAQAQRMIRIREKTAPVVVAFHRDYAEIRQSSHWGARGHDTTLYPDYSPDAVAPMMAEMDALFEEVAFEGGSFEDLFLSNVAFVNEDTAALYGLDPANFGAELTRVELDPAERPGFLTRVGFLSSYSSYAATSPILRGAFISRLLGISLVPPPAVEPLPPPSEYTTQRQRVEALTSPAACAGCHVPYINPPGFVLERYDAVGKVQTTDPLGGPIDGTADVRFGMDITETIETPLELMNELAVARAAKHHYAERWVTFATGRQPNTNDVCDVDELDAKLSVDGYTILDLLADLTQTDSFRLRVRGN</sequence>
<evidence type="ECO:0000256" key="1">
    <source>
        <dbReference type="SAM" id="MobiDB-lite"/>
    </source>
</evidence>
<evidence type="ECO:0008006" key="9">
    <source>
        <dbReference type="Google" id="ProtNLM"/>
    </source>
</evidence>
<feature type="signal peptide" evidence="2">
    <location>
        <begin position="1"/>
        <end position="21"/>
    </location>
</feature>
<dbReference type="InterPro" id="IPR013039">
    <property type="entry name" value="DUF1588"/>
</dbReference>
<dbReference type="Pfam" id="PF07627">
    <property type="entry name" value="PSCyt3"/>
    <property type="match status" value="1"/>
</dbReference>
<dbReference type="eggNOG" id="COG5297">
    <property type="taxonomic scope" value="Bacteria"/>
</dbReference>
<dbReference type="Pfam" id="PF07624">
    <property type="entry name" value="PSD2"/>
    <property type="match status" value="1"/>
</dbReference>
<gene>
    <name evidence="7" type="ordered locus">sce5421</name>
</gene>
<evidence type="ECO:0000259" key="5">
    <source>
        <dbReference type="Pfam" id="PF07631"/>
    </source>
</evidence>
<dbReference type="Pfam" id="PF07631">
    <property type="entry name" value="PSD4"/>
    <property type="match status" value="1"/>
</dbReference>
<protein>
    <recommendedName>
        <fullName evidence="9">DUF1592 domain-containing protein</fullName>
    </recommendedName>
</protein>
<dbReference type="InterPro" id="IPR013043">
    <property type="entry name" value="DUF1595"/>
</dbReference>
<accession>A9FY54</accession>
<proteinExistence type="predicted"/>
<dbReference type="OrthoDB" id="5483590at2"/>
<evidence type="ECO:0000313" key="7">
    <source>
        <dbReference type="EMBL" id="CAN95584.1"/>
    </source>
</evidence>
<dbReference type="EMBL" id="AM746676">
    <property type="protein sequence ID" value="CAN95584.1"/>
    <property type="molecule type" value="Genomic_DNA"/>
</dbReference>
<dbReference type="InterPro" id="IPR011478">
    <property type="entry name" value="DUF1585"/>
</dbReference>
<dbReference type="AlphaFoldDB" id="A9FY54"/>
<dbReference type="BioCyc" id="SCEL448385:SCE_RS27810-MONOMER"/>
<feature type="domain" description="DUF1585" evidence="3">
    <location>
        <begin position="487"/>
        <end position="557"/>
    </location>
</feature>
<evidence type="ECO:0000313" key="8">
    <source>
        <dbReference type="Proteomes" id="UP000002139"/>
    </source>
</evidence>
<organism evidence="7 8">
    <name type="scientific">Sorangium cellulosum (strain So ce56)</name>
    <name type="common">Polyangium cellulosum (strain So ce56)</name>
    <dbReference type="NCBI Taxonomy" id="448385"/>
    <lineage>
        <taxon>Bacteria</taxon>
        <taxon>Pseudomonadati</taxon>
        <taxon>Myxococcota</taxon>
        <taxon>Polyangia</taxon>
        <taxon>Polyangiales</taxon>
        <taxon>Polyangiaceae</taxon>
        <taxon>Sorangium</taxon>
    </lineage>
</organism>
<dbReference type="Proteomes" id="UP000002139">
    <property type="component" value="Chromosome"/>
</dbReference>
<evidence type="ECO:0000256" key="2">
    <source>
        <dbReference type="SAM" id="SignalP"/>
    </source>
</evidence>
<feature type="chain" id="PRO_5002735701" description="DUF1592 domain-containing protein" evidence="2">
    <location>
        <begin position="22"/>
        <end position="564"/>
    </location>
</feature>
<dbReference type="RefSeq" id="WP_012238052.1">
    <property type="nucleotide sequence ID" value="NC_010162.1"/>
</dbReference>
<feature type="domain" description="DUF1588" evidence="4">
    <location>
        <begin position="372"/>
        <end position="467"/>
    </location>
</feature>
<evidence type="ECO:0000259" key="3">
    <source>
        <dbReference type="Pfam" id="PF07624"/>
    </source>
</evidence>